<dbReference type="EMBL" id="MF417880">
    <property type="protein sequence ID" value="ASN68698.1"/>
    <property type="molecule type" value="Genomic_DNA"/>
</dbReference>
<protein>
    <submittedName>
        <fullName evidence="1">Uncharacterized protein</fullName>
    </submittedName>
</protein>
<name>A0A2H4J8S4_9CAUD</name>
<reference evidence="1" key="1">
    <citation type="submission" date="2017-06" db="EMBL/GenBank/DDBJ databases">
        <title>Novel phages from South African skin metaviromes.</title>
        <authorList>
            <person name="van Zyl L.J."/>
            <person name="Abrahams Y."/>
            <person name="Stander E.A."/>
            <person name="Kirby B.M."/>
            <person name="Clavaud C."/>
            <person name="Farcet C."/>
            <person name="Breton L."/>
            <person name="Trindade M.I."/>
        </authorList>
    </citation>
    <scope>NUCLEOTIDE SEQUENCE</scope>
</reference>
<evidence type="ECO:0000313" key="1">
    <source>
        <dbReference type="EMBL" id="ASN68698.1"/>
    </source>
</evidence>
<sequence>MQMQGDWEVLLNGDPQEIRQLCTWGHSINYFRLWGGVDDWNDCPNDDFRFNSNLFEGQTQEGVWQITYELLSLFNGASTLLEREPYKLSIYKILLEGGELARQEKRNIPGMLTKPAVSSQAWADDLRKALGTSQKISLMMLAAEHEDIYLFLKFLDQDSSWITYYKILDTLETWERRKGLKAFRSKRKEKKFTCSANNFSLNGFDARHGFQEMMQQPAQVSMTIDEGHQFITGLVKDYLQQAHPQFVKFR</sequence>
<accession>A0A2H4J8S4</accession>
<gene>
    <name evidence="1" type="ORF">9F5_11</name>
</gene>
<organism evidence="1">
    <name type="scientific">uncultured Caudovirales phage</name>
    <dbReference type="NCBI Taxonomy" id="2100421"/>
    <lineage>
        <taxon>Viruses</taxon>
        <taxon>Duplodnaviria</taxon>
        <taxon>Heunggongvirae</taxon>
        <taxon>Uroviricota</taxon>
        <taxon>Caudoviricetes</taxon>
        <taxon>Peduoviridae</taxon>
        <taxon>Maltschvirus</taxon>
        <taxon>Maltschvirus maltsch</taxon>
    </lineage>
</organism>
<proteinExistence type="predicted"/>